<sequence length="292" mass="33137">MHIDKLNAALQVIAVHIGHPTYRADLIRSQTLNQFQVHRNIDTCRNSFPPFIAAQVLEAFAGEVADGCSDMVACAPKWTVADRKEDLRPDDHDRLRKEFREVIVPLLRNSVIDKPSDVTEYCARYFQCRLNERSRNHAPESREQKSPKETPSKSSSRTRNLEPKPQLQGSTSQPVLTEDGRSNRLSLRETSSWSNPSDSSSMPRRLWEISYDLADAMSRIGDQLNENTTCEGIEEKARPVPPGGHSKKMIGVASSNPNNNTRLTRKFHPAHMSLERPGTVLPQWDQTKRKFI</sequence>
<feature type="region of interest" description="Disordered" evidence="1">
    <location>
        <begin position="134"/>
        <end position="202"/>
    </location>
</feature>
<dbReference type="AlphaFoldDB" id="A0AAV4WB97"/>
<gene>
    <name evidence="2" type="primary">AVEN_76496_1</name>
    <name evidence="2" type="ORF">CDAR_41761</name>
</gene>
<evidence type="ECO:0000313" key="2">
    <source>
        <dbReference type="EMBL" id="GIY79479.1"/>
    </source>
</evidence>
<dbReference type="EMBL" id="BPLQ01014412">
    <property type="protein sequence ID" value="GIY79479.1"/>
    <property type="molecule type" value="Genomic_DNA"/>
</dbReference>
<protein>
    <submittedName>
        <fullName evidence="2">Uncharacterized protein</fullName>
    </submittedName>
</protein>
<dbReference type="Proteomes" id="UP001054837">
    <property type="component" value="Unassembled WGS sequence"/>
</dbReference>
<organism evidence="2 3">
    <name type="scientific">Caerostris darwini</name>
    <dbReference type="NCBI Taxonomy" id="1538125"/>
    <lineage>
        <taxon>Eukaryota</taxon>
        <taxon>Metazoa</taxon>
        <taxon>Ecdysozoa</taxon>
        <taxon>Arthropoda</taxon>
        <taxon>Chelicerata</taxon>
        <taxon>Arachnida</taxon>
        <taxon>Araneae</taxon>
        <taxon>Araneomorphae</taxon>
        <taxon>Entelegynae</taxon>
        <taxon>Araneoidea</taxon>
        <taxon>Araneidae</taxon>
        <taxon>Caerostris</taxon>
    </lineage>
</organism>
<comment type="caution">
    <text evidence="2">The sequence shown here is derived from an EMBL/GenBank/DDBJ whole genome shotgun (WGS) entry which is preliminary data.</text>
</comment>
<reference evidence="2 3" key="1">
    <citation type="submission" date="2021-06" db="EMBL/GenBank/DDBJ databases">
        <title>Caerostris darwini draft genome.</title>
        <authorList>
            <person name="Kono N."/>
            <person name="Arakawa K."/>
        </authorList>
    </citation>
    <scope>NUCLEOTIDE SEQUENCE [LARGE SCALE GENOMIC DNA]</scope>
</reference>
<feature type="compositionally biased region" description="Low complexity" evidence="1">
    <location>
        <begin position="191"/>
        <end position="201"/>
    </location>
</feature>
<proteinExistence type="predicted"/>
<name>A0AAV4WB97_9ARAC</name>
<accession>A0AAV4WB97</accession>
<evidence type="ECO:0000313" key="3">
    <source>
        <dbReference type="Proteomes" id="UP001054837"/>
    </source>
</evidence>
<feature type="compositionally biased region" description="Basic and acidic residues" evidence="1">
    <location>
        <begin position="134"/>
        <end position="151"/>
    </location>
</feature>
<keyword evidence="3" id="KW-1185">Reference proteome</keyword>
<evidence type="ECO:0000256" key="1">
    <source>
        <dbReference type="SAM" id="MobiDB-lite"/>
    </source>
</evidence>